<accession>A0A433SDW9</accession>
<evidence type="ECO:0000313" key="3">
    <source>
        <dbReference type="Proteomes" id="UP000286947"/>
    </source>
</evidence>
<dbReference type="InterPro" id="IPR014717">
    <property type="entry name" value="Transl_elong_EF1B/ribsomal_bS6"/>
</dbReference>
<dbReference type="Pfam" id="PF04350">
    <property type="entry name" value="PilO"/>
    <property type="match status" value="1"/>
</dbReference>
<dbReference type="PIRSF" id="PIRSF016482">
    <property type="entry name" value="PilO"/>
    <property type="match status" value="1"/>
</dbReference>
<dbReference type="Gene3D" id="1.10.287.540">
    <property type="entry name" value="Helix hairpin bin"/>
    <property type="match status" value="1"/>
</dbReference>
<dbReference type="GO" id="GO:0043683">
    <property type="term" value="P:type IV pilus assembly"/>
    <property type="evidence" value="ECO:0007669"/>
    <property type="project" value="InterPro"/>
</dbReference>
<sequence>MAAKKNRGGGPKKQSFAEMQQSISKQFQGLNMNDPGQWPLAPRVAAYIFVVVIVVVLAWFLVLAGKKDELTRAQGQELTLKDDFSRKAAQAANLPRLQQQQQEVQKYVEQLEQQLPSKAYMDQLLMDINAAGINNHLEFDKLQSEERILQEYYAEQPISISAVAPNYQQIALFAAELARLSRIVTLDNITLESLKSSSSSSSRTSSAAGGVPLDAMRITATLKTYRYLDADEVRLNRQAAAGNRR</sequence>
<proteinExistence type="predicted"/>
<dbReference type="PANTHER" id="PTHR39555">
    <property type="entry name" value="FIMBRIAL ASSEMBLY PROTEIN PILO-LIKE PROTEIN-RELATED"/>
    <property type="match status" value="1"/>
</dbReference>
<dbReference type="InterPro" id="IPR007445">
    <property type="entry name" value="PilO"/>
</dbReference>
<name>A0A433SDW9_9BURK</name>
<dbReference type="EMBL" id="PQSP01000002">
    <property type="protein sequence ID" value="RUS66943.1"/>
    <property type="molecule type" value="Genomic_DNA"/>
</dbReference>
<dbReference type="RefSeq" id="WP_126978625.1">
    <property type="nucleotide sequence ID" value="NZ_CAWUGC010000014.1"/>
</dbReference>
<keyword evidence="1" id="KW-1133">Transmembrane helix</keyword>
<dbReference type="OrthoDB" id="9802133at2"/>
<comment type="caution">
    <text evidence="2">The sequence shown here is derived from an EMBL/GenBank/DDBJ whole genome shotgun (WGS) entry which is preliminary data.</text>
</comment>
<feature type="transmembrane region" description="Helical" evidence="1">
    <location>
        <begin position="44"/>
        <end position="64"/>
    </location>
</feature>
<protein>
    <recommendedName>
        <fullName evidence="4">Pilus assembly protein, PilO</fullName>
    </recommendedName>
</protein>
<gene>
    <name evidence="2" type="ORF">CUZ56_00880</name>
</gene>
<dbReference type="AlphaFoldDB" id="A0A433SDW9"/>
<dbReference type="GO" id="GO:0043107">
    <property type="term" value="P:type IV pilus-dependent motility"/>
    <property type="evidence" value="ECO:0007669"/>
    <property type="project" value="InterPro"/>
</dbReference>
<organism evidence="2 3">
    <name type="scientific">Saezia sanguinis</name>
    <dbReference type="NCBI Taxonomy" id="1965230"/>
    <lineage>
        <taxon>Bacteria</taxon>
        <taxon>Pseudomonadati</taxon>
        <taxon>Pseudomonadota</taxon>
        <taxon>Betaproteobacteria</taxon>
        <taxon>Burkholderiales</taxon>
        <taxon>Saeziaceae</taxon>
        <taxon>Saezia</taxon>
    </lineage>
</organism>
<keyword evidence="1" id="KW-0472">Membrane</keyword>
<evidence type="ECO:0000313" key="2">
    <source>
        <dbReference type="EMBL" id="RUS66943.1"/>
    </source>
</evidence>
<dbReference type="Proteomes" id="UP000286947">
    <property type="component" value="Unassembled WGS sequence"/>
</dbReference>
<dbReference type="Gene3D" id="3.30.70.60">
    <property type="match status" value="1"/>
</dbReference>
<dbReference type="PANTHER" id="PTHR39555:SF1">
    <property type="entry name" value="TYPE IV PILUS INNER MEMBRANE COMPONENT PILO"/>
    <property type="match status" value="1"/>
</dbReference>
<reference evidence="2 3" key="1">
    <citation type="submission" date="2018-01" db="EMBL/GenBank/DDBJ databases">
        <title>Saezia sanguinis gen. nov., sp. nov., in the order Burkholderiales isolated from human blood.</title>
        <authorList>
            <person name="Medina-Pascual M.J."/>
            <person name="Valdezate S."/>
            <person name="Monzon S."/>
            <person name="Cuesta I."/>
            <person name="Carrasco G."/>
            <person name="Villalon P."/>
            <person name="Saez-Nieto J.A."/>
        </authorList>
    </citation>
    <scope>NUCLEOTIDE SEQUENCE [LARGE SCALE GENOMIC DNA]</scope>
    <source>
        <strain evidence="2 3">CNM695-12</strain>
    </source>
</reference>
<evidence type="ECO:0008006" key="4">
    <source>
        <dbReference type="Google" id="ProtNLM"/>
    </source>
</evidence>
<evidence type="ECO:0000256" key="1">
    <source>
        <dbReference type="SAM" id="Phobius"/>
    </source>
</evidence>
<keyword evidence="1" id="KW-0812">Transmembrane</keyword>
<keyword evidence="3" id="KW-1185">Reference proteome</keyword>